<dbReference type="GO" id="GO:0009279">
    <property type="term" value="C:cell outer membrane"/>
    <property type="evidence" value="ECO:0007669"/>
    <property type="project" value="UniProtKB-SubCell"/>
</dbReference>
<feature type="signal peptide" evidence="12">
    <location>
        <begin position="1"/>
        <end position="21"/>
    </location>
</feature>
<dbReference type="PIRSF" id="PIRSF001522">
    <property type="entry name" value="Peptidase_A26"/>
    <property type="match status" value="1"/>
</dbReference>
<dbReference type="InterPro" id="IPR000036">
    <property type="entry name" value="Peptidase_A26_omptin"/>
</dbReference>
<dbReference type="GO" id="GO:0006508">
    <property type="term" value="P:proteolysis"/>
    <property type="evidence" value="ECO:0007669"/>
    <property type="project" value="UniProtKB-KW"/>
</dbReference>
<dbReference type="RefSeq" id="WP_169403222.1">
    <property type="nucleotide sequence ID" value="NZ_JAADJU010000005.1"/>
</dbReference>
<dbReference type="InterPro" id="IPR020080">
    <property type="entry name" value="OM_adhesin/peptidase_omptin"/>
</dbReference>
<keyword evidence="9" id="KW-0472">Membrane</keyword>
<dbReference type="Proteomes" id="UP000585363">
    <property type="component" value="Unassembled WGS sequence"/>
</dbReference>
<evidence type="ECO:0000256" key="2">
    <source>
        <dbReference type="ARBA" id="ARBA00006923"/>
    </source>
</evidence>
<feature type="active site" evidence="11">
    <location>
        <position position="102"/>
    </location>
</feature>
<evidence type="ECO:0000256" key="9">
    <source>
        <dbReference type="ARBA" id="ARBA00023136"/>
    </source>
</evidence>
<dbReference type="EMBL" id="JAADJU010000005">
    <property type="protein sequence ID" value="NMP27521.1"/>
    <property type="molecule type" value="Genomic_DNA"/>
</dbReference>
<keyword evidence="3" id="KW-1134">Transmembrane beta strand</keyword>
<evidence type="ECO:0000256" key="7">
    <source>
        <dbReference type="ARBA" id="ARBA00022750"/>
    </source>
</evidence>
<comment type="similarity">
    <text evidence="2">Belongs to the peptidase A26 family.</text>
</comment>
<evidence type="ECO:0000256" key="11">
    <source>
        <dbReference type="PIRSR" id="PIRSR001522-1"/>
    </source>
</evidence>
<name>A0A848MK89_9GAMM</name>
<keyword evidence="4 13" id="KW-0645">Protease</keyword>
<organism evidence="13 14">
    <name type="scientific">Rouxiella aceris</name>
    <dbReference type="NCBI Taxonomy" id="2703884"/>
    <lineage>
        <taxon>Bacteria</taxon>
        <taxon>Pseudomonadati</taxon>
        <taxon>Pseudomonadota</taxon>
        <taxon>Gammaproteobacteria</taxon>
        <taxon>Enterobacterales</taxon>
        <taxon>Yersiniaceae</taxon>
        <taxon>Rouxiella</taxon>
    </lineage>
</organism>
<protein>
    <submittedName>
        <fullName evidence="13">Omptin family outer membrane protease</fullName>
    </submittedName>
</protein>
<evidence type="ECO:0000256" key="10">
    <source>
        <dbReference type="ARBA" id="ARBA00023237"/>
    </source>
</evidence>
<reference evidence="13 14" key="2">
    <citation type="submission" date="2020-06" db="EMBL/GenBank/DDBJ databases">
        <title>Polyphasic characterization of a Rahnella strain isolated from tree sap.</title>
        <authorList>
            <person name="Kim I.S."/>
        </authorList>
    </citation>
    <scope>NUCLEOTIDE SEQUENCE [LARGE SCALE GENOMIC DNA]</scope>
    <source>
        <strain evidence="13 14">SAP-1</strain>
    </source>
</reference>
<evidence type="ECO:0000256" key="1">
    <source>
        <dbReference type="ARBA" id="ARBA00004571"/>
    </source>
</evidence>
<dbReference type="AlphaFoldDB" id="A0A848MK89"/>
<keyword evidence="5" id="KW-0812">Transmembrane</keyword>
<dbReference type="InterPro" id="IPR020079">
    <property type="entry name" value="Peptidase_A26_CS"/>
</dbReference>
<keyword evidence="7" id="KW-0064">Aspartyl protease</keyword>
<feature type="active site" evidence="11">
    <location>
        <position position="104"/>
    </location>
</feature>
<evidence type="ECO:0000256" key="8">
    <source>
        <dbReference type="ARBA" id="ARBA00022801"/>
    </source>
</evidence>
<keyword evidence="14" id="KW-1185">Reference proteome</keyword>
<evidence type="ECO:0000256" key="4">
    <source>
        <dbReference type="ARBA" id="ARBA00022670"/>
    </source>
</evidence>
<dbReference type="Gene3D" id="2.40.128.90">
    <property type="entry name" value="OMPT-like"/>
    <property type="match status" value="1"/>
</dbReference>
<evidence type="ECO:0000256" key="12">
    <source>
        <dbReference type="SAM" id="SignalP"/>
    </source>
</evidence>
<dbReference type="GO" id="GO:0004190">
    <property type="term" value="F:aspartic-type endopeptidase activity"/>
    <property type="evidence" value="ECO:0007669"/>
    <property type="project" value="UniProtKB-KW"/>
</dbReference>
<dbReference type="SUPFAM" id="SSF69917">
    <property type="entry name" value="OMPT-like"/>
    <property type="match status" value="1"/>
</dbReference>
<dbReference type="PROSITE" id="PS00834">
    <property type="entry name" value="OMPTIN_1"/>
    <property type="match status" value="1"/>
</dbReference>
<gene>
    <name evidence="13" type="ORF">GW590_11690</name>
</gene>
<dbReference type="InterPro" id="IPR053724">
    <property type="entry name" value="OMP_A26_sf"/>
</dbReference>
<proteinExistence type="inferred from homology"/>
<keyword evidence="6 12" id="KW-0732">Signal</keyword>
<dbReference type="PRINTS" id="PR00482">
    <property type="entry name" value="OMPTIN"/>
</dbReference>
<feature type="active site" evidence="11">
    <location>
        <position position="224"/>
    </location>
</feature>
<comment type="subcellular location">
    <subcellularLocation>
        <location evidence="1">Cell outer membrane</location>
        <topology evidence="1">Multi-pass membrane protein</topology>
    </subcellularLocation>
</comment>
<feature type="active site" evidence="11">
    <location>
        <position position="226"/>
    </location>
</feature>
<evidence type="ECO:0000256" key="5">
    <source>
        <dbReference type="ARBA" id="ARBA00022692"/>
    </source>
</evidence>
<feature type="chain" id="PRO_5032295758" evidence="12">
    <location>
        <begin position="22"/>
        <end position="310"/>
    </location>
</feature>
<evidence type="ECO:0000256" key="3">
    <source>
        <dbReference type="ARBA" id="ARBA00022452"/>
    </source>
</evidence>
<keyword evidence="10" id="KW-0998">Cell outer membrane</keyword>
<evidence type="ECO:0000256" key="6">
    <source>
        <dbReference type="ARBA" id="ARBA00022729"/>
    </source>
</evidence>
<evidence type="ECO:0000313" key="13">
    <source>
        <dbReference type="EMBL" id="NMP27521.1"/>
    </source>
</evidence>
<keyword evidence="8" id="KW-0378">Hydrolase</keyword>
<comment type="caution">
    <text evidence="13">The sequence shown here is derived from an EMBL/GenBank/DDBJ whole genome shotgun (WGS) entry which is preliminary data.</text>
</comment>
<dbReference type="Pfam" id="PF01278">
    <property type="entry name" value="Omptin"/>
    <property type="match status" value="1"/>
</dbReference>
<evidence type="ECO:0000313" key="14">
    <source>
        <dbReference type="Proteomes" id="UP000585363"/>
    </source>
</evidence>
<reference evidence="13 14" key="1">
    <citation type="submission" date="2020-01" db="EMBL/GenBank/DDBJ databases">
        <authorList>
            <person name="Lee S.D."/>
        </authorList>
    </citation>
    <scope>NUCLEOTIDE SEQUENCE [LARGE SCALE GENOMIC DNA]</scope>
    <source>
        <strain evidence="13 14">SAP-1</strain>
    </source>
</reference>
<sequence length="310" mass="35108">MRKYQLIAGLCAVLSVNVAMAKNNISLSADNITMNTSLGWLGGESKEYVYDPEDGRKISQLDWKIKNTAIIKGDISWNALDWLTLNARGWTTLASGSAGMDDYDWSNPGQSHWTDWSTHPRTRLNYANEFDVNIKGWVLAHPYYRLGGVLGYQQTRFSWTAHGGDYQYDNGNIVGSFPDNLSVIGYQQTFSAPYIGLVGMYRYRNFEFNALLKFSAWVQAKDNDEHYRRSLTFRENTYRSRYYSVTLDAGYYVTPNAKVFTELSLSQYTQGKGGIHMINQQSGESQYLGGDAAGIANKNYSITAGLQYRF</sequence>
<accession>A0A848MK89</accession>